<feature type="domain" description="FAD/NAD(P)-binding" evidence="6">
    <location>
        <begin position="5"/>
        <end position="307"/>
    </location>
</feature>
<dbReference type="Gene3D" id="3.50.50.60">
    <property type="entry name" value="FAD/NAD(P)-binding domain"/>
    <property type="match status" value="2"/>
</dbReference>
<feature type="domain" description="Pyridine nucleotide-disulphide oxidoreductase dimerisation" evidence="5">
    <location>
        <begin position="333"/>
        <end position="438"/>
    </location>
</feature>
<dbReference type="SUPFAM" id="SSF51905">
    <property type="entry name" value="FAD/NAD(P)-binding domain"/>
    <property type="match status" value="1"/>
</dbReference>
<evidence type="ECO:0000259" key="6">
    <source>
        <dbReference type="Pfam" id="PF07992"/>
    </source>
</evidence>
<evidence type="ECO:0000256" key="3">
    <source>
        <dbReference type="ARBA" id="ARBA00022630"/>
    </source>
</evidence>
<dbReference type="PANTHER" id="PTHR43014">
    <property type="entry name" value="MERCURIC REDUCTASE"/>
    <property type="match status" value="1"/>
</dbReference>
<dbReference type="PANTHER" id="PTHR43014:SF4">
    <property type="entry name" value="PYRIDINE NUCLEOTIDE-DISULFIDE OXIDOREDUCTASE RCLA-RELATED"/>
    <property type="match status" value="1"/>
</dbReference>
<dbReference type="PIRSF" id="PIRSF000350">
    <property type="entry name" value="Mercury_reductase_MerA"/>
    <property type="match status" value="1"/>
</dbReference>
<dbReference type="SUPFAM" id="SSF55424">
    <property type="entry name" value="FAD/NAD-linked reductases, dimerisation (C-terminal) domain"/>
    <property type="match status" value="1"/>
</dbReference>
<evidence type="ECO:0000313" key="7">
    <source>
        <dbReference type="EMBL" id="MFD1465381.1"/>
    </source>
</evidence>
<evidence type="ECO:0000259" key="5">
    <source>
        <dbReference type="Pfam" id="PF02852"/>
    </source>
</evidence>
<keyword evidence="8" id="KW-1185">Reference proteome</keyword>
<keyword evidence="4" id="KW-0274">FAD</keyword>
<protein>
    <submittedName>
        <fullName evidence="7">FAD-dependent oxidoreductase</fullName>
    </submittedName>
</protein>
<dbReference type="InterPro" id="IPR036188">
    <property type="entry name" value="FAD/NAD-bd_sf"/>
</dbReference>
<comment type="caution">
    <text evidence="7">The sequence shown here is derived from an EMBL/GenBank/DDBJ whole genome shotgun (WGS) entry which is preliminary data.</text>
</comment>
<comment type="similarity">
    <text evidence="2">Belongs to the class-I pyridine nucleotide-disulfide oxidoreductase family.</text>
</comment>
<dbReference type="InterPro" id="IPR016156">
    <property type="entry name" value="FAD/NAD-linked_Rdtase_dimer_sf"/>
</dbReference>
<dbReference type="Pfam" id="PF07992">
    <property type="entry name" value="Pyr_redox_2"/>
    <property type="match status" value="1"/>
</dbReference>
<proteinExistence type="inferred from homology"/>
<dbReference type="PRINTS" id="PR00411">
    <property type="entry name" value="PNDRDTASEI"/>
</dbReference>
<reference evidence="8" key="1">
    <citation type="journal article" date="2019" name="Int. J. Syst. Evol. Microbiol.">
        <title>The Global Catalogue of Microorganisms (GCM) 10K type strain sequencing project: providing services to taxonomists for standard genome sequencing and annotation.</title>
        <authorList>
            <consortium name="The Broad Institute Genomics Platform"/>
            <consortium name="The Broad Institute Genome Sequencing Center for Infectious Disease"/>
            <person name="Wu L."/>
            <person name="Ma J."/>
        </authorList>
    </citation>
    <scope>NUCLEOTIDE SEQUENCE [LARGE SCALE GENOMIC DNA]</scope>
    <source>
        <strain evidence="8">CCM 8951</strain>
    </source>
</reference>
<evidence type="ECO:0000256" key="2">
    <source>
        <dbReference type="ARBA" id="ARBA00007532"/>
    </source>
</evidence>
<name>A0ABW4DPQ3_9LACO</name>
<sequence length="442" mass="48248">MKHFDNIIIGFGKAGKTLAATLAQHGKEVLVIEKDAQMYGGTCINVACIPTKNLITSAQRGVSYGQAIQIKNQLTGKLRDKNYHKVADQETATVLNADAEFLDDQTLLVKDDSSEQQLTADRIFINTGSKAFVPAIEGLQESRHVYTSQELLAQTEQVQHLAILGGGPIGLEFASMYAQFGSEVSVLVNQPQVLRGFEPEVAQMASEDLQADGIEFLLESELVSVHDTEDGVELSYRQNHEVHTLTVDALLVATGRQANVADLHLERTSIERGKHGAIVVNEKLETTAPNIWALGDVNGGPQFTYVSLDDWRIVNNQLFGDQTRTLANRPAFPRVTFLKPAIATVGLTEAEAVAQGYQPIVKKLAAAAVPKAQVLGDARGLYKAVVDPRNNTLLGMTIYAEEAYETINLITLALNQKIPVTELRDQIYSHPTMTEALNDVFA</sequence>
<comment type="cofactor">
    <cofactor evidence="1">
        <name>FAD</name>
        <dbReference type="ChEBI" id="CHEBI:57692"/>
    </cofactor>
</comment>
<evidence type="ECO:0000313" key="8">
    <source>
        <dbReference type="Proteomes" id="UP001597244"/>
    </source>
</evidence>
<organism evidence="7 8">
    <name type="scientific">Lapidilactobacillus mulanensis</name>
    <dbReference type="NCBI Taxonomy" id="2485999"/>
    <lineage>
        <taxon>Bacteria</taxon>
        <taxon>Bacillati</taxon>
        <taxon>Bacillota</taxon>
        <taxon>Bacilli</taxon>
        <taxon>Lactobacillales</taxon>
        <taxon>Lactobacillaceae</taxon>
        <taxon>Lapidilactobacillus</taxon>
    </lineage>
</organism>
<dbReference type="EMBL" id="JBHTOF010000032">
    <property type="protein sequence ID" value="MFD1465381.1"/>
    <property type="molecule type" value="Genomic_DNA"/>
</dbReference>
<dbReference type="RefSeq" id="WP_125576714.1">
    <property type="nucleotide sequence ID" value="NZ_JBHTOF010000032.1"/>
</dbReference>
<dbReference type="InterPro" id="IPR023753">
    <property type="entry name" value="FAD/NAD-binding_dom"/>
</dbReference>
<accession>A0ABW4DPQ3</accession>
<evidence type="ECO:0000256" key="4">
    <source>
        <dbReference type="ARBA" id="ARBA00022827"/>
    </source>
</evidence>
<gene>
    <name evidence="7" type="ORF">ACFQ4L_04645</name>
</gene>
<dbReference type="Pfam" id="PF02852">
    <property type="entry name" value="Pyr_redox_dim"/>
    <property type="match status" value="1"/>
</dbReference>
<dbReference type="InterPro" id="IPR001100">
    <property type="entry name" value="Pyr_nuc-diS_OxRdtase"/>
</dbReference>
<evidence type="ECO:0000256" key="1">
    <source>
        <dbReference type="ARBA" id="ARBA00001974"/>
    </source>
</evidence>
<keyword evidence="3" id="KW-0285">Flavoprotein</keyword>
<dbReference type="PRINTS" id="PR00368">
    <property type="entry name" value="FADPNR"/>
</dbReference>
<dbReference type="Gene3D" id="3.30.390.30">
    <property type="match status" value="1"/>
</dbReference>
<dbReference type="Proteomes" id="UP001597244">
    <property type="component" value="Unassembled WGS sequence"/>
</dbReference>
<dbReference type="InterPro" id="IPR004099">
    <property type="entry name" value="Pyr_nucl-diS_OxRdtase_dimer"/>
</dbReference>